<accession>A0A6G7Y4H7</accession>
<evidence type="ECO:0000313" key="3">
    <source>
        <dbReference type="EMBL" id="QIK71722.1"/>
    </source>
</evidence>
<protein>
    <recommendedName>
        <fullName evidence="5">Methylmalonyl-CoA carboxyltransferase 12S subunit</fullName>
    </recommendedName>
</protein>
<evidence type="ECO:0000313" key="4">
    <source>
        <dbReference type="Proteomes" id="UP000501058"/>
    </source>
</evidence>
<proteinExistence type="predicted"/>
<name>A0A6G7Y4H7_9ACTN</name>
<evidence type="ECO:0000256" key="1">
    <source>
        <dbReference type="SAM" id="Coils"/>
    </source>
</evidence>
<sequence>MADDVNAELLAAVKLLTSRVEELETEIRGIKLLNAQNVPEETMVAIAAAVAAYLGHRAKRRQAHFTRSDSWQSTTRRSQHVHAPLHLR</sequence>
<dbReference type="AlphaFoldDB" id="A0A6G7Y4H7"/>
<reference evidence="3 4" key="1">
    <citation type="submission" date="2020-03" db="EMBL/GenBank/DDBJ databases">
        <title>Propioniciclava sp. nov., isolated from Hydrophilus acuminatus.</title>
        <authorList>
            <person name="Hyun D.-W."/>
            <person name="Bae J.-W."/>
        </authorList>
    </citation>
    <scope>NUCLEOTIDE SEQUENCE [LARGE SCALE GENOMIC DNA]</scope>
    <source>
        <strain evidence="3 4">HDW11</strain>
    </source>
</reference>
<keyword evidence="4" id="KW-1185">Reference proteome</keyword>
<feature type="compositionally biased region" description="Basic residues" evidence="2">
    <location>
        <begin position="77"/>
        <end position="88"/>
    </location>
</feature>
<feature type="region of interest" description="Disordered" evidence="2">
    <location>
        <begin position="65"/>
        <end position="88"/>
    </location>
</feature>
<gene>
    <name evidence="3" type="ORF">G7070_04835</name>
</gene>
<feature type="coiled-coil region" evidence="1">
    <location>
        <begin position="6"/>
        <end position="33"/>
    </location>
</feature>
<dbReference type="Proteomes" id="UP000501058">
    <property type="component" value="Chromosome"/>
</dbReference>
<dbReference type="EMBL" id="CP049865">
    <property type="protein sequence ID" value="QIK71722.1"/>
    <property type="molecule type" value="Genomic_DNA"/>
</dbReference>
<keyword evidence="1" id="KW-0175">Coiled coil</keyword>
<evidence type="ECO:0008006" key="5">
    <source>
        <dbReference type="Google" id="ProtNLM"/>
    </source>
</evidence>
<evidence type="ECO:0000256" key="2">
    <source>
        <dbReference type="SAM" id="MobiDB-lite"/>
    </source>
</evidence>
<organism evidence="3 4">
    <name type="scientific">Propioniciclava coleopterorum</name>
    <dbReference type="NCBI Taxonomy" id="2714937"/>
    <lineage>
        <taxon>Bacteria</taxon>
        <taxon>Bacillati</taxon>
        <taxon>Actinomycetota</taxon>
        <taxon>Actinomycetes</taxon>
        <taxon>Propionibacteriales</taxon>
        <taxon>Propionibacteriaceae</taxon>
        <taxon>Propioniciclava</taxon>
    </lineage>
</organism>
<dbReference type="RefSeq" id="WP_166232398.1">
    <property type="nucleotide sequence ID" value="NZ_CP049865.1"/>
</dbReference>
<dbReference type="KEGG" id="prv:G7070_04835"/>